<evidence type="ECO:0000256" key="1">
    <source>
        <dbReference type="SAM" id="MobiDB-lite"/>
    </source>
</evidence>
<feature type="compositionally biased region" description="Polar residues" evidence="1">
    <location>
        <begin position="441"/>
        <end position="478"/>
    </location>
</feature>
<proteinExistence type="predicted"/>
<dbReference type="EMBL" id="QKRW01000017">
    <property type="protein sequence ID" value="RAL63774.1"/>
    <property type="molecule type" value="Genomic_DNA"/>
</dbReference>
<organism evidence="2 3">
    <name type="scientific">Monilinia fructigena</name>
    <dbReference type="NCBI Taxonomy" id="38457"/>
    <lineage>
        <taxon>Eukaryota</taxon>
        <taxon>Fungi</taxon>
        <taxon>Dikarya</taxon>
        <taxon>Ascomycota</taxon>
        <taxon>Pezizomycotina</taxon>
        <taxon>Leotiomycetes</taxon>
        <taxon>Helotiales</taxon>
        <taxon>Sclerotiniaceae</taxon>
        <taxon>Monilinia</taxon>
    </lineage>
</organism>
<protein>
    <submittedName>
        <fullName evidence="2">Uncharacterized protein</fullName>
    </submittedName>
</protein>
<comment type="caution">
    <text evidence="2">The sequence shown here is derived from an EMBL/GenBank/DDBJ whole genome shotgun (WGS) entry which is preliminary data.</text>
</comment>
<sequence length="545" mass="59511">MPCFKGIAVSVHAEGSPLPEYGINRQSRFSRINTFIPVPQPKIPRDSTTNKPEPAKFAISITLLTPGLPIPYSTPKASPSNPYPQPQVVTGLPGYGEKANFSSQVGPYIPITKSENETIAAYIYFDGRAKEEVATLLRPSEETWVNSRWVQVPDSEGGGLAEREFLFREVGLERWLNGLDLDGQDAAARIEKRRQKFEKRRRRRREENGSDDELADMMTPRQRSTARGVLRYGADEQSPVERVSDDESFSSESDDDDDALPEAAGQIKVAMFRVLASGEIKRGEYSPQFDAHDDDEEGDKGNVEGGDGDVDHTTSFAKPKTLDPKSISTQTVTGQRQLQKMGILPNSKQEKITSSATKRRSRQLDFGNLAPLKSTGTVGFSAFRDNSSSAKRSKPRKKSNGSVGMMEDSDDEDEDDNSGMQKFQGELADGLGRIKLKRQHSFGNLNANSGRSPNSASNTSGNATPATDGDNNSLSLPNTIFGKSLADDNFMGSPMKKHRASLHGDDSLGKRLGGYSSGLDIVSAAEAAQTPLPEPAMKDVDEEEL</sequence>
<feature type="region of interest" description="Disordered" evidence="1">
    <location>
        <begin position="526"/>
        <end position="545"/>
    </location>
</feature>
<keyword evidence="3" id="KW-1185">Reference proteome</keyword>
<reference evidence="2 3" key="1">
    <citation type="submission" date="2018-06" db="EMBL/GenBank/DDBJ databases">
        <title>Genome Sequence of the Brown Rot Fungal Pathogen Monilinia fructigena.</title>
        <authorList>
            <person name="Landi L."/>
            <person name="De Miccolis Angelini R.M."/>
            <person name="Pollastro S."/>
            <person name="Abate D."/>
            <person name="Faretra F."/>
            <person name="Romanazzi G."/>
        </authorList>
    </citation>
    <scope>NUCLEOTIDE SEQUENCE [LARGE SCALE GENOMIC DNA]</scope>
    <source>
        <strain evidence="2 3">Mfrg269</strain>
    </source>
</reference>
<dbReference type="PANTHER" id="PTHR36223">
    <property type="entry name" value="BETA-LACTAMASE-TYPE TRANSPEPTIDASE FOLD DOMAIN CONTAINING PROTEIN"/>
    <property type="match status" value="1"/>
</dbReference>
<feature type="compositionally biased region" description="Basic residues" evidence="1">
    <location>
        <begin position="193"/>
        <end position="204"/>
    </location>
</feature>
<dbReference type="OrthoDB" id="5400327at2759"/>
<feature type="compositionally biased region" description="Acidic residues" evidence="1">
    <location>
        <begin position="244"/>
        <end position="259"/>
    </location>
</feature>
<accession>A0A395IV89</accession>
<feature type="region of interest" description="Disordered" evidence="1">
    <location>
        <begin position="193"/>
        <end position="259"/>
    </location>
</feature>
<evidence type="ECO:0000313" key="3">
    <source>
        <dbReference type="Proteomes" id="UP000249056"/>
    </source>
</evidence>
<feature type="compositionally biased region" description="Polar residues" evidence="1">
    <location>
        <begin position="326"/>
        <end position="338"/>
    </location>
</feature>
<feature type="region of interest" description="Disordered" evidence="1">
    <location>
        <begin position="283"/>
        <end position="509"/>
    </location>
</feature>
<dbReference type="PANTHER" id="PTHR36223:SF5">
    <property type="entry name" value="BETA-LACTAMASE-TYPE TRANSPEPTIDASE FOLD DOMAIN CONTAINING PROTEIN"/>
    <property type="match status" value="1"/>
</dbReference>
<dbReference type="AlphaFoldDB" id="A0A395IV89"/>
<gene>
    <name evidence="2" type="ORF">DID88_003419</name>
</gene>
<evidence type="ECO:0000313" key="2">
    <source>
        <dbReference type="EMBL" id="RAL63774.1"/>
    </source>
</evidence>
<dbReference type="Proteomes" id="UP000249056">
    <property type="component" value="Unassembled WGS sequence"/>
</dbReference>
<feature type="compositionally biased region" description="Acidic residues" evidence="1">
    <location>
        <begin position="407"/>
        <end position="417"/>
    </location>
</feature>
<name>A0A395IV89_9HELO</name>